<feature type="domain" description="Thioredoxin-like fold" evidence="1">
    <location>
        <begin position="28"/>
        <end position="107"/>
    </location>
</feature>
<reference evidence="3" key="1">
    <citation type="submission" date="2022-11" db="UniProtKB">
        <authorList>
            <consortium name="WormBaseParasite"/>
        </authorList>
    </citation>
    <scope>IDENTIFICATION</scope>
</reference>
<dbReference type="SUPFAM" id="SSF52833">
    <property type="entry name" value="Thioredoxin-like"/>
    <property type="match status" value="1"/>
</dbReference>
<protein>
    <submittedName>
        <fullName evidence="3">Thioredoxin-like fold domain-containing protein</fullName>
    </submittedName>
</protein>
<dbReference type="Pfam" id="PF13905">
    <property type="entry name" value="Thioredoxin_8"/>
    <property type="match status" value="1"/>
</dbReference>
<accession>A0A915ER16</accession>
<dbReference type="InterPro" id="IPR012336">
    <property type="entry name" value="Thioredoxin-like_fold"/>
</dbReference>
<sequence length="135" mass="15775">MLSREKPLYSTFPQTKCLQSRLLHHCFAEKFCDNEQEESKQMDGLEVVIVSWVDNEKDREKYFNDSYGDWYYLFFEDKPDSQAHRLMQKFGVVDTPKLVVVKSDGHVLDVDAQKELEDTKKSGMRAVVDFLALVT</sequence>
<dbReference type="InterPro" id="IPR029519">
    <property type="entry name" value="RdCVF2"/>
</dbReference>
<dbReference type="AlphaFoldDB" id="A0A915ER16"/>
<proteinExistence type="predicted"/>
<evidence type="ECO:0000313" key="2">
    <source>
        <dbReference type="Proteomes" id="UP000887574"/>
    </source>
</evidence>
<evidence type="ECO:0000259" key="1">
    <source>
        <dbReference type="Pfam" id="PF13905"/>
    </source>
</evidence>
<dbReference type="Gene3D" id="3.40.30.10">
    <property type="entry name" value="Glutaredoxin"/>
    <property type="match status" value="1"/>
</dbReference>
<dbReference type="GO" id="GO:0007600">
    <property type="term" value="P:sensory perception"/>
    <property type="evidence" value="ECO:0007669"/>
    <property type="project" value="InterPro"/>
</dbReference>
<dbReference type="WBParaSite" id="jg8572">
    <property type="protein sequence ID" value="jg8572"/>
    <property type="gene ID" value="jg8572"/>
</dbReference>
<dbReference type="PANTHER" id="PTHR46762">
    <property type="entry name" value="NUCLEOREDOXIN-LIKE PROTEIN 2"/>
    <property type="match status" value="1"/>
</dbReference>
<keyword evidence="2" id="KW-1185">Reference proteome</keyword>
<dbReference type="GO" id="GO:0045494">
    <property type="term" value="P:photoreceptor cell maintenance"/>
    <property type="evidence" value="ECO:0007669"/>
    <property type="project" value="InterPro"/>
</dbReference>
<dbReference type="PANTHER" id="PTHR46762:SF1">
    <property type="entry name" value="NUCLEOREDOXIN-LIKE PROTEIN 2"/>
    <property type="match status" value="1"/>
</dbReference>
<name>A0A915ER16_9BILA</name>
<dbReference type="InterPro" id="IPR036249">
    <property type="entry name" value="Thioredoxin-like_sf"/>
</dbReference>
<dbReference type="Proteomes" id="UP000887574">
    <property type="component" value="Unplaced"/>
</dbReference>
<organism evidence="2 3">
    <name type="scientific">Ditylenchus dipsaci</name>
    <dbReference type="NCBI Taxonomy" id="166011"/>
    <lineage>
        <taxon>Eukaryota</taxon>
        <taxon>Metazoa</taxon>
        <taxon>Ecdysozoa</taxon>
        <taxon>Nematoda</taxon>
        <taxon>Chromadorea</taxon>
        <taxon>Rhabditida</taxon>
        <taxon>Tylenchina</taxon>
        <taxon>Tylenchomorpha</taxon>
        <taxon>Sphaerularioidea</taxon>
        <taxon>Anguinidae</taxon>
        <taxon>Anguininae</taxon>
        <taxon>Ditylenchus</taxon>
    </lineage>
</organism>
<evidence type="ECO:0000313" key="3">
    <source>
        <dbReference type="WBParaSite" id="jg8572"/>
    </source>
</evidence>